<dbReference type="EMBL" id="KN835304">
    <property type="protein sequence ID" value="KIK40395.1"/>
    <property type="molecule type" value="Genomic_DNA"/>
</dbReference>
<keyword evidence="2" id="KW-1185">Reference proteome</keyword>
<name>A0A0C9ZRL6_9AGAM</name>
<reference evidence="1 2" key="1">
    <citation type="submission" date="2014-04" db="EMBL/GenBank/DDBJ databases">
        <authorList>
            <consortium name="DOE Joint Genome Institute"/>
            <person name="Kuo A."/>
            <person name="Ruytinx J."/>
            <person name="Rineau F."/>
            <person name="Colpaert J."/>
            <person name="Kohler A."/>
            <person name="Nagy L.G."/>
            <person name="Floudas D."/>
            <person name="Copeland A."/>
            <person name="Barry K.W."/>
            <person name="Cichocki N."/>
            <person name="Veneault-Fourrey C."/>
            <person name="LaButti K."/>
            <person name="Lindquist E.A."/>
            <person name="Lipzen A."/>
            <person name="Lundell T."/>
            <person name="Morin E."/>
            <person name="Murat C."/>
            <person name="Sun H."/>
            <person name="Tunlid A."/>
            <person name="Henrissat B."/>
            <person name="Grigoriev I.V."/>
            <person name="Hibbett D.S."/>
            <person name="Martin F."/>
            <person name="Nordberg H.P."/>
            <person name="Cantor M.N."/>
            <person name="Hua S.X."/>
        </authorList>
    </citation>
    <scope>NUCLEOTIDE SEQUENCE [LARGE SCALE GENOMIC DNA]</scope>
    <source>
        <strain evidence="1 2">UH-Slu-Lm8-n1</strain>
    </source>
</reference>
<evidence type="ECO:0000313" key="2">
    <source>
        <dbReference type="Proteomes" id="UP000054485"/>
    </source>
</evidence>
<dbReference type="HOGENOM" id="CLU_2962417_0_0_1"/>
<organism evidence="1 2">
    <name type="scientific">Suillus luteus UH-Slu-Lm8-n1</name>
    <dbReference type="NCBI Taxonomy" id="930992"/>
    <lineage>
        <taxon>Eukaryota</taxon>
        <taxon>Fungi</taxon>
        <taxon>Dikarya</taxon>
        <taxon>Basidiomycota</taxon>
        <taxon>Agaricomycotina</taxon>
        <taxon>Agaricomycetes</taxon>
        <taxon>Agaricomycetidae</taxon>
        <taxon>Boletales</taxon>
        <taxon>Suillineae</taxon>
        <taxon>Suillaceae</taxon>
        <taxon>Suillus</taxon>
    </lineage>
</organism>
<reference evidence="2" key="2">
    <citation type="submission" date="2015-01" db="EMBL/GenBank/DDBJ databases">
        <title>Evolutionary Origins and Diversification of the Mycorrhizal Mutualists.</title>
        <authorList>
            <consortium name="DOE Joint Genome Institute"/>
            <consortium name="Mycorrhizal Genomics Consortium"/>
            <person name="Kohler A."/>
            <person name="Kuo A."/>
            <person name="Nagy L.G."/>
            <person name="Floudas D."/>
            <person name="Copeland A."/>
            <person name="Barry K.W."/>
            <person name="Cichocki N."/>
            <person name="Veneault-Fourrey C."/>
            <person name="LaButti K."/>
            <person name="Lindquist E.A."/>
            <person name="Lipzen A."/>
            <person name="Lundell T."/>
            <person name="Morin E."/>
            <person name="Murat C."/>
            <person name="Riley R."/>
            <person name="Ohm R."/>
            <person name="Sun H."/>
            <person name="Tunlid A."/>
            <person name="Henrissat B."/>
            <person name="Grigoriev I.V."/>
            <person name="Hibbett D.S."/>
            <person name="Martin F."/>
        </authorList>
    </citation>
    <scope>NUCLEOTIDE SEQUENCE [LARGE SCALE GENOMIC DNA]</scope>
    <source>
        <strain evidence="2">UH-Slu-Lm8-n1</strain>
    </source>
</reference>
<gene>
    <name evidence="1" type="ORF">CY34DRAFT_807250</name>
</gene>
<dbReference type="Proteomes" id="UP000054485">
    <property type="component" value="Unassembled WGS sequence"/>
</dbReference>
<protein>
    <submittedName>
        <fullName evidence="1">Uncharacterized protein</fullName>
    </submittedName>
</protein>
<accession>A0A0C9ZRL6</accession>
<sequence length="59" mass="6925">MCMTERLYRQAREVCDTHGEMRFWSNLDKTLRLKVTLTYAGPGLEQPICLQSEIWYGAN</sequence>
<evidence type="ECO:0000313" key="1">
    <source>
        <dbReference type="EMBL" id="KIK40395.1"/>
    </source>
</evidence>
<proteinExistence type="predicted"/>
<dbReference type="InParanoid" id="A0A0C9ZRL6"/>
<dbReference type="AlphaFoldDB" id="A0A0C9ZRL6"/>